<proteinExistence type="predicted"/>
<name>A0AAW0FKN6_9APHY</name>
<dbReference type="Proteomes" id="UP001385951">
    <property type="component" value="Unassembled WGS sequence"/>
</dbReference>
<comment type="caution">
    <text evidence="2">The sequence shown here is derived from an EMBL/GenBank/DDBJ whole genome shotgun (WGS) entry which is preliminary data.</text>
</comment>
<organism evidence="2 3">
    <name type="scientific">Cerrena zonata</name>
    <dbReference type="NCBI Taxonomy" id="2478898"/>
    <lineage>
        <taxon>Eukaryota</taxon>
        <taxon>Fungi</taxon>
        <taxon>Dikarya</taxon>
        <taxon>Basidiomycota</taxon>
        <taxon>Agaricomycotina</taxon>
        <taxon>Agaricomycetes</taxon>
        <taxon>Polyporales</taxon>
        <taxon>Cerrenaceae</taxon>
        <taxon>Cerrena</taxon>
    </lineage>
</organism>
<evidence type="ECO:0000256" key="1">
    <source>
        <dbReference type="SAM" id="MobiDB-lite"/>
    </source>
</evidence>
<feature type="compositionally biased region" description="Acidic residues" evidence="1">
    <location>
        <begin position="189"/>
        <end position="205"/>
    </location>
</feature>
<gene>
    <name evidence="2" type="ORF">QCA50_015035</name>
</gene>
<dbReference type="EMBL" id="JASBNA010000039">
    <property type="protein sequence ID" value="KAK7681688.1"/>
    <property type="molecule type" value="Genomic_DNA"/>
</dbReference>
<evidence type="ECO:0000313" key="3">
    <source>
        <dbReference type="Proteomes" id="UP001385951"/>
    </source>
</evidence>
<feature type="region of interest" description="Disordered" evidence="1">
    <location>
        <begin position="157"/>
        <end position="206"/>
    </location>
</feature>
<feature type="compositionally biased region" description="Basic and acidic residues" evidence="1">
    <location>
        <begin position="46"/>
        <end position="61"/>
    </location>
</feature>
<protein>
    <submittedName>
        <fullName evidence="2">Uncharacterized protein</fullName>
    </submittedName>
</protein>
<feature type="region of interest" description="Disordered" evidence="1">
    <location>
        <begin position="94"/>
        <end position="129"/>
    </location>
</feature>
<evidence type="ECO:0000313" key="2">
    <source>
        <dbReference type="EMBL" id="KAK7681688.1"/>
    </source>
</evidence>
<sequence>MPPKRIIKPTAKAIAASKPSRQSKVKAKVETPPVRTLILLRKKQRKGNDNEDVKEDSRSDAEDVVESSGEESAVVVEVPVKPAKGKTVKRGRVSLEAAQQGTPKKKRIAETTPERTKVPIEDEDNPMYTPRTSAAIKKFAGVYISAKAKSRSILAKNVKTQESEDEGSDSGGLIDDIAEEASGNGSEGDSVEEEEAVELDDDAPDECQITTPSFNQDRMLRGTYNNLPNLRFPLSKLNDVKTFNLGNYCRDYEFNNSYKKQLVELLTKSSLDFFLSNLARSSPASFREHAYSGSKDHIITSLGQGDDATRIGCVSFGLVDRSSLTKAKAMGKDGPWSIKTLALNPIEHEWERTIACIDMIYKKGYKVPTYAGAINFSTIPIKSESDKSFREVAPGLYSSSTLRQDSAEEGTFVSDYLHPLLLSKNALYASEDVPMYNATKYFKKGAPKVPFTLASLSDCPLHPKEFKSGDLVGVIYTTSVYAEDRYSFNIVATFLIHSPPSI</sequence>
<keyword evidence="3" id="KW-1185">Reference proteome</keyword>
<dbReference type="AlphaFoldDB" id="A0AAW0FKN6"/>
<accession>A0AAW0FKN6</accession>
<feature type="region of interest" description="Disordered" evidence="1">
    <location>
        <begin position="1"/>
        <end position="72"/>
    </location>
</feature>
<reference evidence="2 3" key="1">
    <citation type="submission" date="2022-09" db="EMBL/GenBank/DDBJ databases">
        <authorList>
            <person name="Palmer J.M."/>
        </authorList>
    </citation>
    <scope>NUCLEOTIDE SEQUENCE [LARGE SCALE GENOMIC DNA]</scope>
    <source>
        <strain evidence="2 3">DSM 7382</strain>
    </source>
</reference>
<feature type="compositionally biased region" description="Basic and acidic residues" evidence="1">
    <location>
        <begin position="108"/>
        <end position="120"/>
    </location>
</feature>